<keyword evidence="1" id="KW-1133">Transmembrane helix</keyword>
<keyword evidence="3" id="KW-1185">Reference proteome</keyword>
<accession>A0A328DUP7</accession>
<protein>
    <submittedName>
        <fullName evidence="2">Uncharacterized protein</fullName>
    </submittedName>
</protein>
<dbReference type="Proteomes" id="UP000249390">
    <property type="component" value="Unassembled WGS sequence"/>
</dbReference>
<evidence type="ECO:0000313" key="3">
    <source>
        <dbReference type="Proteomes" id="UP000249390"/>
    </source>
</evidence>
<dbReference type="EMBL" id="NQVE01000110">
    <property type="protein sequence ID" value="RAL47831.1"/>
    <property type="molecule type" value="Genomic_DNA"/>
</dbReference>
<feature type="transmembrane region" description="Helical" evidence="1">
    <location>
        <begin position="49"/>
        <end position="75"/>
    </location>
</feature>
<organism evidence="2 3">
    <name type="scientific">Cuscuta australis</name>
    <dbReference type="NCBI Taxonomy" id="267555"/>
    <lineage>
        <taxon>Eukaryota</taxon>
        <taxon>Viridiplantae</taxon>
        <taxon>Streptophyta</taxon>
        <taxon>Embryophyta</taxon>
        <taxon>Tracheophyta</taxon>
        <taxon>Spermatophyta</taxon>
        <taxon>Magnoliopsida</taxon>
        <taxon>eudicotyledons</taxon>
        <taxon>Gunneridae</taxon>
        <taxon>Pentapetalae</taxon>
        <taxon>asterids</taxon>
        <taxon>lamiids</taxon>
        <taxon>Solanales</taxon>
        <taxon>Convolvulaceae</taxon>
        <taxon>Cuscuteae</taxon>
        <taxon>Cuscuta</taxon>
        <taxon>Cuscuta subgen. Grammica</taxon>
        <taxon>Cuscuta sect. Cleistogrammica</taxon>
    </lineage>
</organism>
<gene>
    <name evidence="2" type="ORF">DM860_011416</name>
</gene>
<dbReference type="AlphaFoldDB" id="A0A328DUP7"/>
<evidence type="ECO:0000313" key="2">
    <source>
        <dbReference type="EMBL" id="RAL47831.1"/>
    </source>
</evidence>
<name>A0A328DUP7_9ASTE</name>
<comment type="caution">
    <text evidence="2">The sequence shown here is derived from an EMBL/GenBank/DDBJ whole genome shotgun (WGS) entry which is preliminary data.</text>
</comment>
<sequence>MFSLLWWYALVNYGYVGGSICWLCMERYSVKNLYSYLKTITFAMTMKNFIYFLLVLVGMVLCSWVGPAVGLAVLLRCECGPTLLKYLTVRLCSLAIVPRLDLLCCFVVRTVCGIGHAIV</sequence>
<reference evidence="2 3" key="1">
    <citation type="submission" date="2018-06" db="EMBL/GenBank/DDBJ databases">
        <title>The Genome of Cuscuta australis (Dodder) Provides Insight into the Evolution of Plant Parasitism.</title>
        <authorList>
            <person name="Liu H."/>
        </authorList>
    </citation>
    <scope>NUCLEOTIDE SEQUENCE [LARGE SCALE GENOMIC DNA]</scope>
    <source>
        <strain evidence="3">cv. Yunnan</strain>
        <tissue evidence="2">Vines</tissue>
    </source>
</reference>
<keyword evidence="1" id="KW-0812">Transmembrane</keyword>
<evidence type="ECO:0000256" key="1">
    <source>
        <dbReference type="SAM" id="Phobius"/>
    </source>
</evidence>
<keyword evidence="1" id="KW-0472">Membrane</keyword>
<proteinExistence type="predicted"/>
<feature type="transmembrane region" description="Helical" evidence="1">
    <location>
        <begin position="6"/>
        <end position="28"/>
    </location>
</feature>